<dbReference type="PANTHER" id="PTHR23412:SF21">
    <property type="entry name" value="OTOANCORIN ISOFORM X1"/>
    <property type="match status" value="1"/>
</dbReference>
<feature type="region of interest" description="Disordered" evidence="7">
    <location>
        <begin position="1082"/>
        <end position="1108"/>
    </location>
</feature>
<evidence type="ECO:0000256" key="6">
    <source>
        <dbReference type="ARBA" id="ARBA00023180"/>
    </source>
</evidence>
<keyword evidence="4" id="KW-0130">Cell adhesion</keyword>
<keyword evidence="9" id="KW-1185">Reference proteome</keyword>
<comment type="subcellular location">
    <subcellularLocation>
        <location evidence="1">Membrane</location>
    </subcellularLocation>
</comment>
<evidence type="ECO:0000256" key="7">
    <source>
        <dbReference type="SAM" id="MobiDB-lite"/>
    </source>
</evidence>
<dbReference type="GO" id="GO:0009986">
    <property type="term" value="C:cell surface"/>
    <property type="evidence" value="ECO:0007669"/>
    <property type="project" value="TreeGrafter"/>
</dbReference>
<organism evidence="8 9">
    <name type="scientific">Sparus aurata</name>
    <name type="common">Gilthead sea bream</name>
    <dbReference type="NCBI Taxonomy" id="8175"/>
    <lineage>
        <taxon>Eukaryota</taxon>
        <taxon>Metazoa</taxon>
        <taxon>Chordata</taxon>
        <taxon>Craniata</taxon>
        <taxon>Vertebrata</taxon>
        <taxon>Euteleostomi</taxon>
        <taxon>Actinopterygii</taxon>
        <taxon>Neopterygii</taxon>
        <taxon>Teleostei</taxon>
        <taxon>Neoteleostei</taxon>
        <taxon>Acanthomorphata</taxon>
        <taxon>Eupercaria</taxon>
        <taxon>Spariformes</taxon>
        <taxon>Sparidae</taxon>
        <taxon>Sparus</taxon>
    </lineage>
</organism>
<dbReference type="FunCoup" id="A0A671X056">
    <property type="interactions" value="802"/>
</dbReference>
<evidence type="ECO:0000256" key="4">
    <source>
        <dbReference type="ARBA" id="ARBA00022889"/>
    </source>
</evidence>
<dbReference type="GO" id="GO:0007160">
    <property type="term" value="P:cell-matrix adhesion"/>
    <property type="evidence" value="ECO:0007669"/>
    <property type="project" value="TreeGrafter"/>
</dbReference>
<reference evidence="8" key="1">
    <citation type="submission" date="2021-04" db="EMBL/GenBank/DDBJ databases">
        <authorList>
            <consortium name="Wellcome Sanger Institute Data Sharing"/>
        </authorList>
    </citation>
    <scope>NUCLEOTIDE SEQUENCE [LARGE SCALE GENOMIC DNA]</scope>
</reference>
<evidence type="ECO:0000256" key="2">
    <source>
        <dbReference type="ARBA" id="ARBA00011016"/>
    </source>
</evidence>
<keyword evidence="5" id="KW-0472">Membrane</keyword>
<evidence type="ECO:0000256" key="1">
    <source>
        <dbReference type="ARBA" id="ARBA00004370"/>
    </source>
</evidence>
<dbReference type="InParanoid" id="A0A671X056"/>
<dbReference type="AlphaFoldDB" id="A0A671X056"/>
<evidence type="ECO:0000313" key="8">
    <source>
        <dbReference type="Ensembl" id="ENSSAUP00010044504.1"/>
    </source>
</evidence>
<evidence type="ECO:0000256" key="3">
    <source>
        <dbReference type="ARBA" id="ARBA00022729"/>
    </source>
</evidence>
<protein>
    <submittedName>
        <fullName evidence="8">Otoancorin</fullName>
    </submittedName>
</protein>
<name>A0A671X056_SPAAU</name>
<dbReference type="Ensembl" id="ENSSAUT00010046808.1">
    <property type="protein sequence ID" value="ENSSAUP00010044504.1"/>
    <property type="gene ID" value="ENSSAUG00010018606.1"/>
</dbReference>
<dbReference type="GO" id="GO:0016020">
    <property type="term" value="C:membrane"/>
    <property type="evidence" value="ECO:0007669"/>
    <property type="project" value="UniProtKB-SubCell"/>
</dbReference>
<evidence type="ECO:0000256" key="5">
    <source>
        <dbReference type="ARBA" id="ARBA00023136"/>
    </source>
</evidence>
<dbReference type="Proteomes" id="UP000472265">
    <property type="component" value="Chromosome 17"/>
</dbReference>
<sequence length="1131" mass="126987">MHASCLCVHTLNVSFFNDYSVIFYCITCPGKSPDFKDMAKKLMRKCQEQGYPLPKMNQLRTVFNSSDSPMMDRNSDQSNTYLSTFMKVLDSVYPVKNSLGRFPMDGKKPNKMWNCTDLTTMIKMMRNSSEASACYMRAFVAPQSWEALTTQSEDNMDSDDYDELLWAAKPALEDMPPSEMRLPVTATRQKVKKMMMVMQEERERMSEDKRKKVADWIKQQIAQNNFNCTMKPSSDSRLKQMPRCRPALKWLNCEAMDMIGQYLPHLKANDVDSSPKEELLECFRSGKLESAFRKDSEMKPSLAKRFLQKIQESLSQKDFEDNLERLGTLICHMKKPPKLTAELSSKLLPQLNACNDSNNPGIKKLKKLSAKLMMSNSNTAKTLLELGKSVRALPPKNLPPIAWDDLKLFRILNLTVAQQRAVVRQLMGEKKCEEVSDTKLMDLQPVLAGLPCCVVKRIKAEVILNETENLKQMSKCQLKAMLKEMRKDVKALDLVLKLDGDLLRSVPLRYLAKANITSSDEVNNKTWSQSQALLLVKKMRMGKLFKMRGLRSLAQGITSEMINQIPDSEVQNVTQKLTEDPKWLSRRLASWLAKKLFATLGKRRADFFKTITEEEMDEIPSLLLPFLTPETLTDLPDSVCDIFLKKMEEANMYLLPLSDRRSRSTLANKILSCLGGDVSSLTTESVDSFGPLLCEFNVSQLRQMTPDVLNASLQAMAGHRHFPRRNWMDLIQLVKETFGDPSDWSAETMEDLSPLLLLDDNAISALPNEPRVKDILFFLMPRLTRISAGLRKKMFDIITTTTTTSNDERKKRAANSGSSTLVPTVELIEELEMFNVQWTPDKLDTLSAETFRDTVETLGSVDNYSTDQLAVLSDKAAKVLGPVSQMTEANVMELGCITQGFSDADLEMLPFTSEALEDMARCGWNESQMEPVWKGFAKYNNLTAEQLDAADMVALGRFICGLNSSEIEQLDGDAFTDAVGSMDVQCSYKVMEHFKSLAASVFGVPTTWTSAQVSELKNIIAGLNATELMSLDKSVFSFISESCIPLIPARNFAALSVEQLQALGPDNIAVITSEQLAALSKDKREALEPGTTGSRDQTKTPEESGAPSMSVEGIASFMKPLLVLLTGFLLL</sequence>
<dbReference type="InterPro" id="IPR026664">
    <property type="entry name" value="Stereocilin-rel"/>
</dbReference>
<gene>
    <name evidence="8" type="primary">otoa</name>
</gene>
<dbReference type="PANTHER" id="PTHR23412">
    <property type="entry name" value="STEREOCILIN RELATED"/>
    <property type="match status" value="1"/>
</dbReference>
<dbReference type="GeneTree" id="ENSGT00950000182957"/>
<accession>A0A671X056</accession>
<keyword evidence="3" id="KW-0732">Signal</keyword>
<dbReference type="InterPro" id="IPR010335">
    <property type="entry name" value="Mesothelin"/>
</dbReference>
<dbReference type="Pfam" id="PF06060">
    <property type="entry name" value="Mesothelin"/>
    <property type="match status" value="1"/>
</dbReference>
<evidence type="ECO:0000313" key="9">
    <source>
        <dbReference type="Proteomes" id="UP000472265"/>
    </source>
</evidence>
<reference evidence="8" key="3">
    <citation type="submission" date="2025-09" db="UniProtKB">
        <authorList>
            <consortium name="Ensembl"/>
        </authorList>
    </citation>
    <scope>IDENTIFICATION</scope>
</reference>
<dbReference type="OMA" id="TCEMIDN"/>
<comment type="similarity">
    <text evidence="2">Belongs to the mesothelin family.</text>
</comment>
<proteinExistence type="inferred from homology"/>
<keyword evidence="6" id="KW-0325">Glycoprotein</keyword>
<reference evidence="8" key="2">
    <citation type="submission" date="2025-08" db="UniProtKB">
        <authorList>
            <consortium name="Ensembl"/>
        </authorList>
    </citation>
    <scope>IDENTIFICATION</scope>
</reference>